<dbReference type="Gene3D" id="3.50.50.60">
    <property type="entry name" value="FAD/NAD(P)-binding domain"/>
    <property type="match status" value="1"/>
</dbReference>
<gene>
    <name evidence="2" type="ORF">CRI94_00400</name>
</gene>
<proteinExistence type="predicted"/>
<evidence type="ECO:0000313" key="2">
    <source>
        <dbReference type="EMBL" id="PEN14791.1"/>
    </source>
</evidence>
<dbReference type="SUPFAM" id="SSF51905">
    <property type="entry name" value="FAD/NAD(P)-binding domain"/>
    <property type="match status" value="1"/>
</dbReference>
<dbReference type="Pfam" id="PF01494">
    <property type="entry name" value="FAD_binding_3"/>
    <property type="match status" value="1"/>
</dbReference>
<evidence type="ECO:0000259" key="1">
    <source>
        <dbReference type="Pfam" id="PF01494"/>
    </source>
</evidence>
<dbReference type="InterPro" id="IPR002938">
    <property type="entry name" value="FAD-bd"/>
</dbReference>
<name>A0A2A8D1M8_9BACT</name>
<protein>
    <submittedName>
        <fullName evidence="2">FAD-dependent oxidoreductase</fullName>
    </submittedName>
</protein>
<dbReference type="PANTHER" id="PTHR42685">
    <property type="entry name" value="GERANYLGERANYL DIPHOSPHATE REDUCTASE"/>
    <property type="match status" value="1"/>
</dbReference>
<dbReference type="Proteomes" id="UP000220102">
    <property type="component" value="Unassembled WGS sequence"/>
</dbReference>
<organism evidence="2 3">
    <name type="scientific">Longibacter salinarum</name>
    <dbReference type="NCBI Taxonomy" id="1850348"/>
    <lineage>
        <taxon>Bacteria</taxon>
        <taxon>Pseudomonadati</taxon>
        <taxon>Rhodothermota</taxon>
        <taxon>Rhodothermia</taxon>
        <taxon>Rhodothermales</taxon>
        <taxon>Salisaetaceae</taxon>
        <taxon>Longibacter</taxon>
    </lineage>
</organism>
<dbReference type="GO" id="GO:0071949">
    <property type="term" value="F:FAD binding"/>
    <property type="evidence" value="ECO:0007669"/>
    <property type="project" value="InterPro"/>
</dbReference>
<dbReference type="InterPro" id="IPR050407">
    <property type="entry name" value="Geranylgeranyl_reductase"/>
</dbReference>
<dbReference type="EMBL" id="PDEQ01000001">
    <property type="protein sequence ID" value="PEN14791.1"/>
    <property type="molecule type" value="Genomic_DNA"/>
</dbReference>
<dbReference type="AlphaFoldDB" id="A0A2A8D1M8"/>
<dbReference type="InterPro" id="IPR036188">
    <property type="entry name" value="FAD/NAD-bd_sf"/>
</dbReference>
<dbReference type="OrthoDB" id="1142316at2"/>
<dbReference type="PANTHER" id="PTHR42685:SF22">
    <property type="entry name" value="CONDITIONED MEDIUM FACTOR RECEPTOR 1"/>
    <property type="match status" value="1"/>
</dbReference>
<dbReference type="PRINTS" id="PR00420">
    <property type="entry name" value="RNGMNOXGNASE"/>
</dbReference>
<dbReference type="RefSeq" id="WP_098073686.1">
    <property type="nucleotide sequence ID" value="NZ_PDEQ01000001.1"/>
</dbReference>
<accession>A0A2A8D1M8</accession>
<feature type="domain" description="FAD-binding" evidence="1">
    <location>
        <begin position="2"/>
        <end position="314"/>
    </location>
</feature>
<evidence type="ECO:0000313" key="3">
    <source>
        <dbReference type="Proteomes" id="UP000220102"/>
    </source>
</evidence>
<reference evidence="2 3" key="1">
    <citation type="submission" date="2017-10" db="EMBL/GenBank/DDBJ databases">
        <title>Draft genome of Longibacter Salinarum.</title>
        <authorList>
            <person name="Goh K.M."/>
            <person name="Shamsir M.S."/>
            <person name="Lim S.W."/>
        </authorList>
    </citation>
    <scope>NUCLEOTIDE SEQUENCE [LARGE SCALE GENOMIC DNA]</scope>
    <source>
        <strain evidence="2 3">KCTC 52045</strain>
    </source>
</reference>
<comment type="caution">
    <text evidence="2">The sequence shown here is derived from an EMBL/GenBank/DDBJ whole genome shotgun (WGS) entry which is preliminary data.</text>
</comment>
<sequence>MEYDVIVVGGGLAGCAAATHLAEAGHRVAVLEKGSFPRHKLCGEFLSPEVQEAFRSLGVLDRVQDAGAHEIDRACLTSPRGSTFRSDLPGIALGLSRYALDEMLFERAATAGADTIDGTRVTDISGSLSDGFTVASSTGERTARVVLGAFGKRSTLDRKLERPFLDKPSDLVAFKAHYRGPSVPRTIEIHTFPGGYCGISHVEDDRVNVCWIGNTQSLQDAGGSPEAMLNASLRRNPHLDDRLASAERVTDTFYAVSQVSLEPKSPFTNDVCMIGDTAGMIAPLCGDGMAMALTSAELATPFVDEYLRGTRSAESFREAYSQAWSDMFSLRMRVGRLAHAAAMRPSLAAATVGTLRLAPFIGRWLIRATRG</sequence>
<keyword evidence="3" id="KW-1185">Reference proteome</keyword>